<dbReference type="AlphaFoldDB" id="A0A0D2B4N3"/>
<dbReference type="STRING" id="91928.A0A0D2B4N3"/>
<keyword evidence="3" id="KW-0560">Oxidoreductase</keyword>
<evidence type="ECO:0000256" key="3">
    <source>
        <dbReference type="ARBA" id="ARBA00023002"/>
    </source>
</evidence>
<evidence type="ECO:0000313" key="6">
    <source>
        <dbReference type="Proteomes" id="UP000053328"/>
    </source>
</evidence>
<dbReference type="InterPro" id="IPR036188">
    <property type="entry name" value="FAD/NAD-bd_sf"/>
</dbReference>
<gene>
    <name evidence="5" type="ORF">PV08_08846</name>
</gene>
<proteinExistence type="predicted"/>
<keyword evidence="6" id="KW-1185">Reference proteome</keyword>
<evidence type="ECO:0000259" key="4">
    <source>
        <dbReference type="Pfam" id="PF01494"/>
    </source>
</evidence>
<dbReference type="Pfam" id="PF01494">
    <property type="entry name" value="FAD_binding_3"/>
    <property type="match status" value="1"/>
</dbReference>
<dbReference type="PANTHER" id="PTHR46720">
    <property type="entry name" value="HYDROXYLASE, PUTATIVE (AFU_ORTHOLOGUE AFUA_3G01460)-RELATED"/>
    <property type="match status" value="1"/>
</dbReference>
<dbReference type="Gene3D" id="3.50.50.60">
    <property type="entry name" value="FAD/NAD(P)-binding domain"/>
    <property type="match status" value="1"/>
</dbReference>
<accession>A0A0D2B4N3</accession>
<organism evidence="5 6">
    <name type="scientific">Exophiala spinifera</name>
    <dbReference type="NCBI Taxonomy" id="91928"/>
    <lineage>
        <taxon>Eukaryota</taxon>
        <taxon>Fungi</taxon>
        <taxon>Dikarya</taxon>
        <taxon>Ascomycota</taxon>
        <taxon>Pezizomycotina</taxon>
        <taxon>Eurotiomycetes</taxon>
        <taxon>Chaetothyriomycetidae</taxon>
        <taxon>Chaetothyriales</taxon>
        <taxon>Herpotrichiellaceae</taxon>
        <taxon>Exophiala</taxon>
    </lineage>
</organism>
<evidence type="ECO:0000256" key="1">
    <source>
        <dbReference type="ARBA" id="ARBA00022630"/>
    </source>
</evidence>
<dbReference type="GO" id="GO:0071949">
    <property type="term" value="F:FAD binding"/>
    <property type="evidence" value="ECO:0007669"/>
    <property type="project" value="InterPro"/>
</dbReference>
<dbReference type="InterPro" id="IPR051104">
    <property type="entry name" value="FAD_monoxygenase"/>
</dbReference>
<dbReference type="SUPFAM" id="SSF54373">
    <property type="entry name" value="FAD-linked reductases, C-terminal domain"/>
    <property type="match status" value="1"/>
</dbReference>
<dbReference type="PRINTS" id="PR00420">
    <property type="entry name" value="RNGMNOXGNASE"/>
</dbReference>
<dbReference type="PANTHER" id="PTHR46720:SF3">
    <property type="entry name" value="FAD-BINDING DOMAIN-CONTAINING PROTEIN-RELATED"/>
    <property type="match status" value="1"/>
</dbReference>
<sequence length="481" mass="51812">MGPAVSGRSSMLKESPIAIVGGGLAGLTLSIGLSHNNIPHKIYESALAFSEIGAGIALGPNSVKALELIDSAIGEGFKKCVTYNEGVDADDNGNGTGPRSSEWMDIRIGMKDSFNTLITTVSHKGSKAPGRACFHRAKFLDELIKLIPADTAQFGKSLTAIKGDEGREGNLILHFADGTTTSASAVIACDGIKSRVRQSYILADDPDQPAAHPQFANEYAYRGLYTREQFVSLTQGQLTPGKGTLFCGNDGYIVMYPVEKGRFMNMVAVKRVSPSSGVGGQPFMAPKAGDTNWVQPVDKATMLGDFADWGESIQALLSQIQRPERWALFDHLPAPTYVKGKVVILGDAAHASTPHQGQGAGMAFEDSLILSGVLSKVLGPDPEIPTETRASDSSIDAKIEACFRAYDTVRRPRTQEVCRTSREMGEMIEFTLPGIGRDLTKMKSNLDKRMDWIWDLDLQAEVQRAVDIAEGILRGTEAESI</sequence>
<dbReference type="SUPFAM" id="SSF51905">
    <property type="entry name" value="FAD/NAD(P)-binding domain"/>
    <property type="match status" value="1"/>
</dbReference>
<protein>
    <recommendedName>
        <fullName evidence="4">FAD-binding domain-containing protein</fullName>
    </recommendedName>
</protein>
<evidence type="ECO:0000313" key="5">
    <source>
        <dbReference type="EMBL" id="KIW13655.1"/>
    </source>
</evidence>
<dbReference type="RefSeq" id="XP_016233871.1">
    <property type="nucleotide sequence ID" value="XM_016383168.1"/>
</dbReference>
<dbReference type="GO" id="GO:0044550">
    <property type="term" value="P:secondary metabolite biosynthetic process"/>
    <property type="evidence" value="ECO:0007669"/>
    <property type="project" value="TreeGrafter"/>
</dbReference>
<dbReference type="VEuPathDB" id="FungiDB:PV08_08846"/>
<keyword evidence="2" id="KW-0274">FAD</keyword>
<reference evidence="5 6" key="1">
    <citation type="submission" date="2015-01" db="EMBL/GenBank/DDBJ databases">
        <title>The Genome Sequence of Exophiala spinifera CBS89968.</title>
        <authorList>
            <consortium name="The Broad Institute Genomics Platform"/>
            <person name="Cuomo C."/>
            <person name="de Hoog S."/>
            <person name="Gorbushina A."/>
            <person name="Stielow B."/>
            <person name="Teixiera M."/>
            <person name="Abouelleil A."/>
            <person name="Chapman S.B."/>
            <person name="Priest M."/>
            <person name="Young S.K."/>
            <person name="Wortman J."/>
            <person name="Nusbaum C."/>
            <person name="Birren B."/>
        </authorList>
    </citation>
    <scope>NUCLEOTIDE SEQUENCE [LARGE SCALE GENOMIC DNA]</scope>
    <source>
        <strain evidence="5 6">CBS 89968</strain>
    </source>
</reference>
<dbReference type="InterPro" id="IPR002938">
    <property type="entry name" value="FAD-bd"/>
</dbReference>
<dbReference type="GeneID" id="27335929"/>
<evidence type="ECO:0000256" key="2">
    <source>
        <dbReference type="ARBA" id="ARBA00022827"/>
    </source>
</evidence>
<dbReference type="GO" id="GO:0016491">
    <property type="term" value="F:oxidoreductase activity"/>
    <property type="evidence" value="ECO:0007669"/>
    <property type="project" value="UniProtKB-KW"/>
</dbReference>
<dbReference type="Proteomes" id="UP000053328">
    <property type="component" value="Unassembled WGS sequence"/>
</dbReference>
<dbReference type="HOGENOM" id="CLU_009665_6_3_1"/>
<dbReference type="EMBL" id="KN847497">
    <property type="protein sequence ID" value="KIW13655.1"/>
    <property type="molecule type" value="Genomic_DNA"/>
</dbReference>
<keyword evidence="1" id="KW-0285">Flavoprotein</keyword>
<name>A0A0D2B4N3_9EURO</name>
<dbReference type="OrthoDB" id="417877at2759"/>
<feature type="domain" description="FAD-binding" evidence="4">
    <location>
        <begin position="334"/>
        <end position="378"/>
    </location>
</feature>